<dbReference type="AlphaFoldDB" id="A0A2Z4GH08"/>
<organism evidence="1 2">
    <name type="scientific">Arcticibacterium luteifluviistationis</name>
    <dbReference type="NCBI Taxonomy" id="1784714"/>
    <lineage>
        <taxon>Bacteria</taxon>
        <taxon>Pseudomonadati</taxon>
        <taxon>Bacteroidota</taxon>
        <taxon>Cytophagia</taxon>
        <taxon>Cytophagales</taxon>
        <taxon>Leadbetterellaceae</taxon>
        <taxon>Arcticibacterium</taxon>
    </lineage>
</organism>
<gene>
    <name evidence="1" type="ORF">DJ013_19350</name>
</gene>
<dbReference type="Proteomes" id="UP000249873">
    <property type="component" value="Chromosome"/>
</dbReference>
<protein>
    <submittedName>
        <fullName evidence="1">GAF domain-containing protein</fullName>
    </submittedName>
</protein>
<dbReference type="RefSeq" id="WP_111373576.1">
    <property type="nucleotide sequence ID" value="NZ_CP029480.1"/>
</dbReference>
<evidence type="ECO:0000313" key="1">
    <source>
        <dbReference type="EMBL" id="AWW00209.1"/>
    </source>
</evidence>
<proteinExistence type="predicted"/>
<evidence type="ECO:0000313" key="2">
    <source>
        <dbReference type="Proteomes" id="UP000249873"/>
    </source>
</evidence>
<dbReference type="KEGG" id="als:DJ013_19350"/>
<sequence>MKSLLLNVSKDSKFGLKDLEAHISIQPLVTFIKRKIANSSSINKAYFESLLVKLEKDTDLQENIPIDKTHEHESIFKEIYNFLVPPASDESDVKLAFSSPLRATPFYGTDSFYNLLLKKESQCLDYEALEEYEPSSKKDIIQVYSLILEKLYGFPQKPTQPAIICIKAPDSTLKKYYKLDVDNTFVKISPKGKLPDFDILELRESWQKDFDVSSILRILPLSQFKFEGFSVIKLEDVTVPQSVEHIKSLIIDRASFENNSYHEEILNSLKNLTGNANLCFDLVPLLKVNDDIVLNPDTLCNSQLFRHTFNGDTAQNIYINFCKEYFKNPCMIFKPSLDTACGGNEFDLKVLKSEFKSMAIIPVLCKKNVVGLLIVYSKEKNAINEMVMGRLHSAISIIAQSLEHDIAEFNQKIETIIREKYTFLQGAVEWKFKEAALHYMEERLNDSLIKNVETIAFKDVYPLYGAIDVRNSTIERNNAQHLDFTFQISALLNTLNYIQKHVKHGLTDKLIARSEKFLDRIVKNEYAGDELKIQAFLDIDINTFISEVKSELTHTATGEMIDKYLSLSEESGTGHLHRRGFENDMQTINSTVNRYLENSKGKLQEDFPTYFEKFRTDGVEYDIYIGQSIEPKKTFKKEYLDKIRKWQLSSMAEIAILNEALLPKLSLPLRTTQLIFINPGSIDISFREDERRFDVEGSYNIRYEVIKKRIDKVKLKGKDERLTQPGKIALVYFDSQTALEYIPYIEDLQAQGLLLDDLELLELEHLQGVNGLKALRVGINLNSETNIVQ</sequence>
<dbReference type="EMBL" id="CP029480">
    <property type="protein sequence ID" value="AWW00209.1"/>
    <property type="molecule type" value="Genomic_DNA"/>
</dbReference>
<reference evidence="1 2" key="1">
    <citation type="submission" date="2018-05" db="EMBL/GenBank/DDBJ databases">
        <title>Complete genome sequence of Arcticibacterium luteifluviistationis SM1504T, a cytophagaceae bacterium isolated from Arctic surface seawater.</title>
        <authorList>
            <person name="Li Y."/>
            <person name="Qin Q.-L."/>
        </authorList>
    </citation>
    <scope>NUCLEOTIDE SEQUENCE [LARGE SCALE GENOMIC DNA]</scope>
    <source>
        <strain evidence="1 2">SM1504</strain>
    </source>
</reference>
<keyword evidence="2" id="KW-1185">Reference proteome</keyword>
<accession>A0A2Z4GH08</accession>
<dbReference type="OrthoDB" id="627374at2"/>
<name>A0A2Z4GH08_9BACT</name>